<organism evidence="2 3">
    <name type="scientific">Segatella copri</name>
    <dbReference type="NCBI Taxonomy" id="165179"/>
    <lineage>
        <taxon>Bacteria</taxon>
        <taxon>Pseudomonadati</taxon>
        <taxon>Bacteroidota</taxon>
        <taxon>Bacteroidia</taxon>
        <taxon>Bacteroidales</taxon>
        <taxon>Prevotellaceae</taxon>
        <taxon>Segatella</taxon>
    </lineage>
</organism>
<reference evidence="2 3" key="1">
    <citation type="submission" date="2018-08" db="EMBL/GenBank/DDBJ databases">
        <title>A genome reference for cultivated species of the human gut microbiota.</title>
        <authorList>
            <person name="Zou Y."/>
            <person name="Xue W."/>
            <person name="Luo G."/>
        </authorList>
    </citation>
    <scope>NUCLEOTIDE SEQUENCE [LARGE SCALE GENOMIC DNA]</scope>
    <source>
        <strain evidence="2 3">AF22-1</strain>
    </source>
</reference>
<name>A0AA92TLH5_9BACT</name>
<accession>A0AA92TLH5</accession>
<dbReference type="PROSITE" id="PS51257">
    <property type="entry name" value="PROKAR_LIPOPROTEIN"/>
    <property type="match status" value="1"/>
</dbReference>
<evidence type="ECO:0008006" key="4">
    <source>
        <dbReference type="Google" id="ProtNLM"/>
    </source>
</evidence>
<feature type="chain" id="PRO_5041662745" description="DUF4843 domain-containing protein" evidence="1">
    <location>
        <begin position="25"/>
        <end position="262"/>
    </location>
</feature>
<evidence type="ECO:0000313" key="3">
    <source>
        <dbReference type="Proteomes" id="UP000286113"/>
    </source>
</evidence>
<gene>
    <name evidence="2" type="ORF">DWX90_09140</name>
</gene>
<proteinExistence type="predicted"/>
<feature type="signal peptide" evidence="1">
    <location>
        <begin position="1"/>
        <end position="24"/>
    </location>
</feature>
<protein>
    <recommendedName>
        <fullName evidence="4">DUF4843 domain-containing protein</fullName>
    </recommendedName>
</protein>
<comment type="caution">
    <text evidence="2">The sequence shown here is derived from an EMBL/GenBank/DDBJ whole genome shotgun (WGS) entry which is preliminary data.</text>
</comment>
<dbReference type="EMBL" id="QRVN01000017">
    <property type="protein sequence ID" value="RGS46747.1"/>
    <property type="molecule type" value="Genomic_DNA"/>
</dbReference>
<dbReference type="Proteomes" id="UP000286113">
    <property type="component" value="Unassembled WGS sequence"/>
</dbReference>
<dbReference type="RefSeq" id="WP_119227559.1">
    <property type="nucleotide sequence ID" value="NZ_CATKVU010000006.1"/>
</dbReference>
<evidence type="ECO:0000256" key="1">
    <source>
        <dbReference type="SAM" id="SignalP"/>
    </source>
</evidence>
<dbReference type="AlphaFoldDB" id="A0AA92TLH5"/>
<keyword evidence="1" id="KW-0732">Signal</keyword>
<evidence type="ECO:0000313" key="2">
    <source>
        <dbReference type="EMBL" id="RGS46747.1"/>
    </source>
</evidence>
<sequence>MNKLMKYSCFAIMALSALTFTACTEDYDYDPYTNVENSGFYFTEASDRALFYPEDNKSITVEVCRAESESKEAATVQLSTSSNLVTLPSEVSFAAGECKKEITIPVANTPGIHDVDITIANEKDKFAYGPVTYSQRIIVCGEKLSGVFTSQLFNSTNNVVVYKLGNDGYDIKDCYEEGNDIVFSLDNKSNIIVDEQLAWNHKKYGPVYVEDYESSLGVYPGSKDYQGYSGYDSESDTYYLTLKHYCAAGALGNFRETLKITR</sequence>